<reference evidence="6 7" key="1">
    <citation type="submission" date="2024-04" db="EMBL/GenBank/DDBJ databases">
        <authorList>
            <person name="Abashina T."/>
            <person name="Shaikin A."/>
        </authorList>
    </citation>
    <scope>NUCLEOTIDE SEQUENCE [LARGE SCALE GENOMIC DNA]</scope>
    <source>
        <strain evidence="6 7">AAFK</strain>
    </source>
</reference>
<dbReference type="Gene3D" id="1.10.45.10">
    <property type="entry name" value="Vanillyl-alcohol Oxidase, Chain A, domain 4"/>
    <property type="match status" value="1"/>
</dbReference>
<gene>
    <name evidence="6" type="ORF">WOB96_04005</name>
</gene>
<keyword evidence="2" id="KW-0285">Flavoprotein</keyword>
<dbReference type="PANTHER" id="PTHR42934">
    <property type="entry name" value="GLYCOLATE OXIDASE SUBUNIT GLCD"/>
    <property type="match status" value="1"/>
</dbReference>
<comment type="caution">
    <text evidence="6">The sequence shown here is derived from an EMBL/GenBank/DDBJ whole genome shotgun (WGS) entry which is preliminary data.</text>
</comment>
<evidence type="ECO:0000256" key="2">
    <source>
        <dbReference type="ARBA" id="ARBA00022630"/>
    </source>
</evidence>
<sequence length="465" mass="49975">MSHPEPHAALQALSTQLGPELLLTDDFTRGLYASDDTPRRCMPEGVLFPKTHEQVRDIVAIARQYRVPLVARGAGSGNVGGALPLPGSLVLSFECMNRILDFDPVNRTITVQAGVITQDIDQLARSQGLFYPPDPGSAPYCRIGGNLAMNAAGPKAVKYGVTRDYVLALRAITGTGAEIRTGSRTSKGVVGYDLTRLLVGSEGTLALITEATLRLLPAPNARATLRVCFDSNVHACEAVARVMAGHITPSALEFMDHHAIEAIRATGAASDLPPETRALLMVEADGEASDLPRQIRALEQSLQGPGLLELLEARDPDAITALWTARKSLSGAIKRIAPLKINEDVVVPVTRLAELLAEIERLTRHYELPIVTFGHAGNGNLHVNLMVHPEDKGEMARAREALLQLFKAVLQLGGTLSGEHGIGTEKRDYLPLELDPATLAVMQGIKRQFDPDGILNPGKALPMRS</sequence>
<name>A0ABU9D7I0_9PROT</name>
<dbReference type="SUPFAM" id="SSF56176">
    <property type="entry name" value="FAD-binding/transporter-associated domain-like"/>
    <property type="match status" value="1"/>
</dbReference>
<dbReference type="InterPro" id="IPR051914">
    <property type="entry name" value="FAD-linked_OxidoTrans_Type4"/>
</dbReference>
<evidence type="ECO:0000256" key="1">
    <source>
        <dbReference type="ARBA" id="ARBA00001974"/>
    </source>
</evidence>
<dbReference type="InterPro" id="IPR016164">
    <property type="entry name" value="FAD-linked_Oxase-like_C"/>
</dbReference>
<evidence type="ECO:0000313" key="7">
    <source>
        <dbReference type="Proteomes" id="UP001446205"/>
    </source>
</evidence>
<dbReference type="Gene3D" id="3.30.70.2740">
    <property type="match status" value="1"/>
</dbReference>
<dbReference type="PANTHER" id="PTHR42934:SF2">
    <property type="entry name" value="GLYCOLATE OXIDASE SUBUNIT GLCD"/>
    <property type="match status" value="1"/>
</dbReference>
<dbReference type="Gene3D" id="3.30.465.10">
    <property type="match status" value="1"/>
</dbReference>
<dbReference type="Pfam" id="PF02913">
    <property type="entry name" value="FAD-oxidase_C"/>
    <property type="match status" value="1"/>
</dbReference>
<keyword evidence="4" id="KW-0560">Oxidoreductase</keyword>
<feature type="domain" description="FAD-binding PCMH-type" evidence="5">
    <location>
        <begin position="39"/>
        <end position="218"/>
    </location>
</feature>
<evidence type="ECO:0000259" key="5">
    <source>
        <dbReference type="PROSITE" id="PS51387"/>
    </source>
</evidence>
<dbReference type="PROSITE" id="PS51387">
    <property type="entry name" value="FAD_PCMH"/>
    <property type="match status" value="1"/>
</dbReference>
<dbReference type="InterPro" id="IPR036318">
    <property type="entry name" value="FAD-bd_PCMH-like_sf"/>
</dbReference>
<evidence type="ECO:0000256" key="3">
    <source>
        <dbReference type="ARBA" id="ARBA00022827"/>
    </source>
</evidence>
<dbReference type="InterPro" id="IPR016171">
    <property type="entry name" value="Vanillyl_alc_oxidase_C-sub2"/>
</dbReference>
<dbReference type="EMBL" id="JBBPCO010000003">
    <property type="protein sequence ID" value="MEK8088921.1"/>
    <property type="molecule type" value="Genomic_DNA"/>
</dbReference>
<dbReference type="InterPro" id="IPR006094">
    <property type="entry name" value="Oxid_FAD_bind_N"/>
</dbReference>
<dbReference type="Pfam" id="PF01565">
    <property type="entry name" value="FAD_binding_4"/>
    <property type="match status" value="1"/>
</dbReference>
<evidence type="ECO:0000256" key="4">
    <source>
        <dbReference type="ARBA" id="ARBA00023002"/>
    </source>
</evidence>
<dbReference type="InterPro" id="IPR016169">
    <property type="entry name" value="FAD-bd_PCMH_sub2"/>
</dbReference>
<dbReference type="SUPFAM" id="SSF55103">
    <property type="entry name" value="FAD-linked oxidases, C-terminal domain"/>
    <property type="match status" value="1"/>
</dbReference>
<organism evidence="6 7">
    <name type="scientific">Thermithiobacillus plumbiphilus</name>
    <dbReference type="NCBI Taxonomy" id="1729899"/>
    <lineage>
        <taxon>Bacteria</taxon>
        <taxon>Pseudomonadati</taxon>
        <taxon>Pseudomonadota</taxon>
        <taxon>Acidithiobacillia</taxon>
        <taxon>Acidithiobacillales</taxon>
        <taxon>Thermithiobacillaceae</taxon>
        <taxon>Thermithiobacillus</taxon>
    </lineage>
</organism>
<accession>A0ABU9D7I0</accession>
<comment type="cofactor">
    <cofactor evidence="1">
        <name>FAD</name>
        <dbReference type="ChEBI" id="CHEBI:57692"/>
    </cofactor>
</comment>
<keyword evidence="7" id="KW-1185">Reference proteome</keyword>
<dbReference type="InterPro" id="IPR004113">
    <property type="entry name" value="FAD-bd_oxidored_4_C"/>
</dbReference>
<dbReference type="InterPro" id="IPR016166">
    <property type="entry name" value="FAD-bd_PCMH"/>
</dbReference>
<keyword evidence="3" id="KW-0274">FAD</keyword>
<protein>
    <submittedName>
        <fullName evidence="6">FAD-linked oxidase C-terminal domain-containing protein</fullName>
    </submittedName>
</protein>
<proteinExistence type="predicted"/>
<dbReference type="Proteomes" id="UP001446205">
    <property type="component" value="Unassembled WGS sequence"/>
</dbReference>
<dbReference type="RefSeq" id="WP_341369988.1">
    <property type="nucleotide sequence ID" value="NZ_JBBPCO010000003.1"/>
</dbReference>
<evidence type="ECO:0000313" key="6">
    <source>
        <dbReference type="EMBL" id="MEK8088921.1"/>
    </source>
</evidence>